<proteinExistence type="predicted"/>
<keyword evidence="3" id="KW-0804">Transcription</keyword>
<dbReference type="GO" id="GO:0005634">
    <property type="term" value="C:nucleus"/>
    <property type="evidence" value="ECO:0007669"/>
    <property type="project" value="TreeGrafter"/>
</dbReference>
<accession>A0A834GIF8</accession>
<evidence type="ECO:0000259" key="5">
    <source>
        <dbReference type="PROSITE" id="PS51005"/>
    </source>
</evidence>
<sequence>MIKSVLSLSCSTFNKVRPSWLVDCNRFAKKLTSASVSCNPLVLNNLHVGDDGLAYRELWLNLRLWPLGQESSKCHGAHESCQRFLHTLAVRPFLLTEVAQACPGLPRGVKFDPSDQEILWHLLAKNSVGNKEPHPFEDEFIPTVNEDEGICYTHPQHLPGEYTHLAY</sequence>
<dbReference type="GO" id="GO:0000976">
    <property type="term" value="F:transcription cis-regulatory region binding"/>
    <property type="evidence" value="ECO:0007669"/>
    <property type="project" value="TreeGrafter"/>
</dbReference>
<dbReference type="AlphaFoldDB" id="A0A834GIF8"/>
<organism evidence="6 7">
    <name type="scientific">Rhododendron simsii</name>
    <name type="common">Sims's rhododendron</name>
    <dbReference type="NCBI Taxonomy" id="118357"/>
    <lineage>
        <taxon>Eukaryota</taxon>
        <taxon>Viridiplantae</taxon>
        <taxon>Streptophyta</taxon>
        <taxon>Embryophyta</taxon>
        <taxon>Tracheophyta</taxon>
        <taxon>Spermatophyta</taxon>
        <taxon>Magnoliopsida</taxon>
        <taxon>eudicotyledons</taxon>
        <taxon>Gunneridae</taxon>
        <taxon>Pentapetalae</taxon>
        <taxon>asterids</taxon>
        <taxon>Ericales</taxon>
        <taxon>Ericaceae</taxon>
        <taxon>Ericoideae</taxon>
        <taxon>Rhodoreae</taxon>
        <taxon>Rhododendron</taxon>
    </lineage>
</organism>
<dbReference type="EMBL" id="WJXA01000009">
    <property type="protein sequence ID" value="KAF7133029.1"/>
    <property type="molecule type" value="Genomic_DNA"/>
</dbReference>
<gene>
    <name evidence="6" type="ORF">RHSIM_Rhsim09G0112400</name>
</gene>
<reference evidence="6" key="1">
    <citation type="submission" date="2019-11" db="EMBL/GenBank/DDBJ databases">
        <authorList>
            <person name="Liu Y."/>
            <person name="Hou J."/>
            <person name="Li T.-Q."/>
            <person name="Guan C.-H."/>
            <person name="Wu X."/>
            <person name="Wu H.-Z."/>
            <person name="Ling F."/>
            <person name="Zhang R."/>
            <person name="Shi X.-G."/>
            <person name="Ren J.-P."/>
            <person name="Chen E.-F."/>
            <person name="Sun J.-M."/>
        </authorList>
    </citation>
    <scope>NUCLEOTIDE SEQUENCE</scope>
    <source>
        <strain evidence="6">Adult_tree_wgs_1</strain>
        <tissue evidence="6">Leaves</tissue>
    </source>
</reference>
<evidence type="ECO:0000313" key="7">
    <source>
        <dbReference type="Proteomes" id="UP000626092"/>
    </source>
</evidence>
<keyword evidence="1" id="KW-0805">Transcription regulation</keyword>
<name>A0A834GIF8_RHOSS</name>
<dbReference type="PANTHER" id="PTHR31079:SF9">
    <property type="entry name" value="SUPPRESSOR OF GAMMA RESPONSE 1"/>
    <property type="match status" value="1"/>
</dbReference>
<dbReference type="PANTHER" id="PTHR31079">
    <property type="entry name" value="NAC DOMAIN-CONTAINING PROTEIN 73"/>
    <property type="match status" value="1"/>
</dbReference>
<dbReference type="InterPro" id="IPR036093">
    <property type="entry name" value="NAC_dom_sf"/>
</dbReference>
<dbReference type="GO" id="GO:0003700">
    <property type="term" value="F:DNA-binding transcription factor activity"/>
    <property type="evidence" value="ECO:0007669"/>
    <property type="project" value="InterPro"/>
</dbReference>
<dbReference type="PROSITE" id="PS51005">
    <property type="entry name" value="NAC"/>
    <property type="match status" value="1"/>
</dbReference>
<protein>
    <recommendedName>
        <fullName evidence="5">NAC domain-containing protein</fullName>
    </recommendedName>
</protein>
<dbReference type="InterPro" id="IPR003441">
    <property type="entry name" value="NAC-dom"/>
</dbReference>
<evidence type="ECO:0000256" key="2">
    <source>
        <dbReference type="ARBA" id="ARBA00023125"/>
    </source>
</evidence>
<evidence type="ECO:0000313" key="6">
    <source>
        <dbReference type="EMBL" id="KAF7133029.1"/>
    </source>
</evidence>
<evidence type="ECO:0000256" key="4">
    <source>
        <dbReference type="ARBA" id="ARBA00023242"/>
    </source>
</evidence>
<dbReference type="InterPro" id="IPR044799">
    <property type="entry name" value="SOG1-like"/>
</dbReference>
<comment type="caution">
    <text evidence="6">The sequence shown here is derived from an EMBL/GenBank/DDBJ whole genome shotgun (WGS) entry which is preliminary data.</text>
</comment>
<dbReference type="SUPFAM" id="SSF101941">
    <property type="entry name" value="NAC domain"/>
    <property type="match status" value="1"/>
</dbReference>
<dbReference type="Proteomes" id="UP000626092">
    <property type="component" value="Unassembled WGS sequence"/>
</dbReference>
<dbReference type="OrthoDB" id="643388at2759"/>
<dbReference type="Pfam" id="PF02365">
    <property type="entry name" value="NAM"/>
    <property type="match status" value="1"/>
</dbReference>
<evidence type="ECO:0000256" key="1">
    <source>
        <dbReference type="ARBA" id="ARBA00023015"/>
    </source>
</evidence>
<keyword evidence="2" id="KW-0238">DNA-binding</keyword>
<keyword evidence="4" id="KW-0539">Nucleus</keyword>
<evidence type="ECO:0000256" key="3">
    <source>
        <dbReference type="ARBA" id="ARBA00023163"/>
    </source>
</evidence>
<feature type="domain" description="NAC" evidence="5">
    <location>
        <begin position="105"/>
        <end position="167"/>
    </location>
</feature>
<keyword evidence="7" id="KW-1185">Reference proteome</keyword>